<keyword evidence="3" id="KW-1185">Reference proteome</keyword>
<feature type="region of interest" description="Disordered" evidence="1">
    <location>
        <begin position="245"/>
        <end position="308"/>
    </location>
</feature>
<feature type="compositionally biased region" description="Polar residues" evidence="1">
    <location>
        <begin position="174"/>
        <end position="185"/>
    </location>
</feature>
<dbReference type="AlphaFoldDB" id="A0A811KKI7"/>
<feature type="compositionally biased region" description="Polar residues" evidence="1">
    <location>
        <begin position="195"/>
        <end position="204"/>
    </location>
</feature>
<dbReference type="Proteomes" id="UP000614601">
    <property type="component" value="Unassembled WGS sequence"/>
</dbReference>
<feature type="compositionally biased region" description="Basic and acidic residues" evidence="1">
    <location>
        <begin position="258"/>
        <end position="270"/>
    </location>
</feature>
<comment type="caution">
    <text evidence="2">The sequence shown here is derived from an EMBL/GenBank/DDBJ whole genome shotgun (WGS) entry which is preliminary data.</text>
</comment>
<accession>A0A811KKI7</accession>
<reference evidence="2" key="1">
    <citation type="submission" date="2020-09" db="EMBL/GenBank/DDBJ databases">
        <authorList>
            <person name="Kikuchi T."/>
        </authorList>
    </citation>
    <scope>NUCLEOTIDE SEQUENCE</scope>
    <source>
        <strain evidence="2">SH1</strain>
    </source>
</reference>
<feature type="region of interest" description="Disordered" evidence="1">
    <location>
        <begin position="130"/>
        <end position="204"/>
    </location>
</feature>
<proteinExistence type="predicted"/>
<dbReference type="EMBL" id="CAJFDH010000003">
    <property type="protein sequence ID" value="CAD5216278.1"/>
    <property type="molecule type" value="Genomic_DNA"/>
</dbReference>
<dbReference type="EMBL" id="CAJFCW020000003">
    <property type="protein sequence ID" value="CAG9105629.1"/>
    <property type="molecule type" value="Genomic_DNA"/>
</dbReference>
<feature type="compositionally biased region" description="Basic residues" evidence="1">
    <location>
        <begin position="299"/>
        <end position="308"/>
    </location>
</feature>
<feature type="compositionally biased region" description="Low complexity" evidence="1">
    <location>
        <begin position="247"/>
        <end position="257"/>
    </location>
</feature>
<evidence type="ECO:0000313" key="2">
    <source>
        <dbReference type="EMBL" id="CAD5216278.1"/>
    </source>
</evidence>
<dbReference type="Proteomes" id="UP000783686">
    <property type="component" value="Unassembled WGS sequence"/>
</dbReference>
<evidence type="ECO:0000256" key="1">
    <source>
        <dbReference type="SAM" id="MobiDB-lite"/>
    </source>
</evidence>
<organism evidence="2 3">
    <name type="scientific">Bursaphelenchus okinawaensis</name>
    <dbReference type="NCBI Taxonomy" id="465554"/>
    <lineage>
        <taxon>Eukaryota</taxon>
        <taxon>Metazoa</taxon>
        <taxon>Ecdysozoa</taxon>
        <taxon>Nematoda</taxon>
        <taxon>Chromadorea</taxon>
        <taxon>Rhabditida</taxon>
        <taxon>Tylenchina</taxon>
        <taxon>Tylenchomorpha</taxon>
        <taxon>Aphelenchoidea</taxon>
        <taxon>Aphelenchoididae</taxon>
        <taxon>Bursaphelenchus</taxon>
    </lineage>
</organism>
<protein>
    <submittedName>
        <fullName evidence="2">Uncharacterized protein</fullName>
    </submittedName>
</protein>
<gene>
    <name evidence="2" type="ORF">BOKJ2_LOCUS6513</name>
</gene>
<evidence type="ECO:0000313" key="3">
    <source>
        <dbReference type="Proteomes" id="UP000614601"/>
    </source>
</evidence>
<sequence length="418" mass="46691">MRFLCTGRMNRSPSLPFVLPLGDKPCGKCLSHDFEPQTVLEVDTKPRRDWFGDWDAPHGPARHIPSKPSSLVLWSPNWKTESLTLSAISGDIEDNLSEWSSSLAKSGSERLFVLPPTTKDLLHRPQLADLEEETQSTSSISRHPSDPLPDSPYSVVKKLNKQLAQPGQPRPSAAKSTVSQVTRTTLEPIVESRGTPDSVSVSEATQQTTIIENHPSLLGTVQATLADKVIKNKFEENLNKCLEQSLKKSASSSTLASYKREQNKSAKESVKANSASPQLVKREFAVPEENTSEEDSPKRAKKDLKRRNSLVKQLSKMLQKILPQRHKNEDLTLMDEKRIKHQLKTNSLPATPLSHRKPPKKADMNGSVKIKNAAGERHLIFLRLLINGAFGSFSWDFKRQKISVKLRHSNETSLINPT</sequence>
<name>A0A811KKI7_9BILA</name>